<dbReference type="AlphaFoldDB" id="A0A5N6W703"/>
<organism evidence="1 2">
    <name type="scientific">Aspergillus transmontanensis</name>
    <dbReference type="NCBI Taxonomy" id="1034304"/>
    <lineage>
        <taxon>Eukaryota</taxon>
        <taxon>Fungi</taxon>
        <taxon>Dikarya</taxon>
        <taxon>Ascomycota</taxon>
        <taxon>Pezizomycotina</taxon>
        <taxon>Eurotiomycetes</taxon>
        <taxon>Eurotiomycetidae</taxon>
        <taxon>Eurotiales</taxon>
        <taxon>Aspergillaceae</taxon>
        <taxon>Aspergillus</taxon>
        <taxon>Aspergillus subgen. Circumdati</taxon>
    </lineage>
</organism>
<keyword evidence="2" id="KW-1185">Reference proteome</keyword>
<gene>
    <name evidence="1" type="ORF">BDV41DRAFT_573899</name>
</gene>
<evidence type="ECO:0000313" key="1">
    <source>
        <dbReference type="EMBL" id="KAE8316614.1"/>
    </source>
</evidence>
<dbReference type="EMBL" id="ML738306">
    <property type="protein sequence ID" value="KAE8316614.1"/>
    <property type="molecule type" value="Genomic_DNA"/>
</dbReference>
<accession>A0A5N6W703</accession>
<dbReference type="Proteomes" id="UP000325433">
    <property type="component" value="Unassembled WGS sequence"/>
</dbReference>
<evidence type="ECO:0000313" key="2">
    <source>
        <dbReference type="Proteomes" id="UP000325433"/>
    </source>
</evidence>
<sequence length="144" mass="16322">MHKRGVELLRLLKAKEHHKFVQYFTAEYMRGESFISNIVLLIHHVARGSAENSRALGISPTISNGTQVFSRIVMSCGDVMKEYLQRNGDVACKELRVFAKNKKAIQDEIKDDQGRSEALQYWFNVEEVLDPKVLASLMTGIPIA</sequence>
<name>A0A5N6W703_9EURO</name>
<proteinExistence type="predicted"/>
<protein>
    <submittedName>
        <fullName evidence="1">Uncharacterized protein</fullName>
    </submittedName>
</protein>
<reference evidence="2" key="1">
    <citation type="submission" date="2019-04" db="EMBL/GenBank/DDBJ databases">
        <title>Friends and foes A comparative genomics studyof 23 Aspergillus species from section Flavi.</title>
        <authorList>
            <consortium name="DOE Joint Genome Institute"/>
            <person name="Kjaerbolling I."/>
            <person name="Vesth T."/>
            <person name="Frisvad J.C."/>
            <person name="Nybo J.L."/>
            <person name="Theobald S."/>
            <person name="Kildgaard S."/>
            <person name="Isbrandt T."/>
            <person name="Kuo A."/>
            <person name="Sato A."/>
            <person name="Lyhne E.K."/>
            <person name="Kogle M.E."/>
            <person name="Wiebenga A."/>
            <person name="Kun R.S."/>
            <person name="Lubbers R.J."/>
            <person name="Makela M.R."/>
            <person name="Barry K."/>
            <person name="Chovatia M."/>
            <person name="Clum A."/>
            <person name="Daum C."/>
            <person name="Haridas S."/>
            <person name="He G."/>
            <person name="LaButti K."/>
            <person name="Lipzen A."/>
            <person name="Mondo S."/>
            <person name="Riley R."/>
            <person name="Salamov A."/>
            <person name="Simmons B.A."/>
            <person name="Magnuson J.K."/>
            <person name="Henrissat B."/>
            <person name="Mortensen U.H."/>
            <person name="Larsen T.O."/>
            <person name="Devries R.P."/>
            <person name="Grigoriev I.V."/>
            <person name="Machida M."/>
            <person name="Baker S.E."/>
            <person name="Andersen M.R."/>
        </authorList>
    </citation>
    <scope>NUCLEOTIDE SEQUENCE [LARGE SCALE GENOMIC DNA]</scope>
    <source>
        <strain evidence="2">CBS 130015</strain>
    </source>
</reference>